<protein>
    <recommendedName>
        <fullName evidence="1">Methyltransferase FkbM domain-containing protein</fullName>
    </recommendedName>
</protein>
<evidence type="ECO:0000313" key="2">
    <source>
        <dbReference type="EMBL" id="CAK0790500.1"/>
    </source>
</evidence>
<dbReference type="NCBIfam" id="TIGR01444">
    <property type="entry name" value="fkbM_fam"/>
    <property type="match status" value="1"/>
</dbReference>
<evidence type="ECO:0000313" key="3">
    <source>
        <dbReference type="Proteomes" id="UP001189429"/>
    </source>
</evidence>
<keyword evidence="3" id="KW-1185">Reference proteome</keyword>
<dbReference type="EMBL" id="CAUYUJ010000436">
    <property type="protein sequence ID" value="CAK0790500.1"/>
    <property type="molecule type" value="Genomic_DNA"/>
</dbReference>
<evidence type="ECO:0000259" key="1">
    <source>
        <dbReference type="Pfam" id="PF05050"/>
    </source>
</evidence>
<name>A0ABN9PJK3_9DINO</name>
<dbReference type="PANTHER" id="PTHR34203:SF15">
    <property type="entry name" value="SLL1173 PROTEIN"/>
    <property type="match status" value="1"/>
</dbReference>
<comment type="caution">
    <text evidence="2">The sequence shown here is derived from an EMBL/GenBank/DDBJ whole genome shotgun (WGS) entry which is preliminary data.</text>
</comment>
<dbReference type="PANTHER" id="PTHR34203">
    <property type="entry name" value="METHYLTRANSFERASE, FKBM FAMILY PROTEIN"/>
    <property type="match status" value="1"/>
</dbReference>
<dbReference type="SUPFAM" id="SSF53335">
    <property type="entry name" value="S-adenosyl-L-methionine-dependent methyltransferases"/>
    <property type="match status" value="1"/>
</dbReference>
<sequence length="225" mass="24699">MADCLRPRGGKVIAVEGMPPIADHLAVGILANNLQNVDLYNYAVGAPDDPKKVTMSLNPVNKGGSAVKGNKPFTEMSDDQLQDLFHPSKHEQKFAPRVTVEEYEVPLTTGDLMLQYNPAFKAILIAKVDIEGHEGHFLKGSQQLFSKYPPCIMTIEMIPEWLERAGTPVEDVLDLLVRWGYDHVPSAAHLRASSAQGQTKTISEEKFHGVHEARGDLRCGEQGSG</sequence>
<proteinExistence type="predicted"/>
<dbReference type="Gene3D" id="3.40.50.150">
    <property type="entry name" value="Vaccinia Virus protein VP39"/>
    <property type="match status" value="1"/>
</dbReference>
<dbReference type="InterPro" id="IPR029063">
    <property type="entry name" value="SAM-dependent_MTases_sf"/>
</dbReference>
<accession>A0ABN9PJK3</accession>
<dbReference type="Pfam" id="PF05050">
    <property type="entry name" value="Methyltransf_21"/>
    <property type="match status" value="1"/>
</dbReference>
<dbReference type="Proteomes" id="UP001189429">
    <property type="component" value="Unassembled WGS sequence"/>
</dbReference>
<gene>
    <name evidence="2" type="ORF">PCOR1329_LOCUS1759</name>
</gene>
<dbReference type="InterPro" id="IPR006342">
    <property type="entry name" value="FkbM_mtfrase"/>
</dbReference>
<organism evidence="2 3">
    <name type="scientific">Prorocentrum cordatum</name>
    <dbReference type="NCBI Taxonomy" id="2364126"/>
    <lineage>
        <taxon>Eukaryota</taxon>
        <taxon>Sar</taxon>
        <taxon>Alveolata</taxon>
        <taxon>Dinophyceae</taxon>
        <taxon>Prorocentrales</taxon>
        <taxon>Prorocentraceae</taxon>
        <taxon>Prorocentrum</taxon>
    </lineage>
</organism>
<dbReference type="InterPro" id="IPR052514">
    <property type="entry name" value="SAM-dependent_MTase"/>
</dbReference>
<feature type="domain" description="Methyltransferase FkbM" evidence="1">
    <location>
        <begin position="8"/>
        <end position="181"/>
    </location>
</feature>
<reference evidence="2" key="1">
    <citation type="submission" date="2023-10" db="EMBL/GenBank/DDBJ databases">
        <authorList>
            <person name="Chen Y."/>
            <person name="Shah S."/>
            <person name="Dougan E. K."/>
            <person name="Thang M."/>
            <person name="Chan C."/>
        </authorList>
    </citation>
    <scope>NUCLEOTIDE SEQUENCE [LARGE SCALE GENOMIC DNA]</scope>
</reference>